<protein>
    <submittedName>
        <fullName evidence="2">Uncharacterized protein</fullName>
    </submittedName>
</protein>
<dbReference type="AlphaFoldDB" id="A0A955LB61"/>
<sequence length="95" mass="10330">MSTILKPNPNDPDEVITDDNATITANSSDPAYQKDSYSSSEQDDKQPDVNPSDTLLKEFEDGVEAAGEEPTNEVDSTDPGVMNKYKTDEELDTSA</sequence>
<reference evidence="2" key="1">
    <citation type="submission" date="2020-04" db="EMBL/GenBank/DDBJ databases">
        <authorList>
            <person name="Zhang T."/>
        </authorList>
    </citation>
    <scope>NUCLEOTIDE SEQUENCE</scope>
    <source>
        <strain evidence="2">HKST-UBA09</strain>
    </source>
</reference>
<evidence type="ECO:0000313" key="2">
    <source>
        <dbReference type="EMBL" id="MCA9386924.1"/>
    </source>
</evidence>
<evidence type="ECO:0000256" key="1">
    <source>
        <dbReference type="SAM" id="MobiDB-lite"/>
    </source>
</evidence>
<comment type="caution">
    <text evidence="2">The sequence shown here is derived from an EMBL/GenBank/DDBJ whole genome shotgun (WGS) entry which is preliminary data.</text>
</comment>
<name>A0A955LB61_9BACT</name>
<accession>A0A955LB61</accession>
<organism evidence="2 3">
    <name type="scientific">Candidatus Dojkabacteria bacterium</name>
    <dbReference type="NCBI Taxonomy" id="2099670"/>
    <lineage>
        <taxon>Bacteria</taxon>
        <taxon>Candidatus Dojkabacteria</taxon>
    </lineage>
</organism>
<feature type="compositionally biased region" description="Polar residues" evidence="1">
    <location>
        <begin position="19"/>
        <end position="40"/>
    </location>
</feature>
<proteinExistence type="predicted"/>
<evidence type="ECO:0000313" key="3">
    <source>
        <dbReference type="Proteomes" id="UP000714915"/>
    </source>
</evidence>
<feature type="compositionally biased region" description="Acidic residues" evidence="1">
    <location>
        <begin position="61"/>
        <end position="76"/>
    </location>
</feature>
<dbReference type="Proteomes" id="UP000714915">
    <property type="component" value="Unassembled WGS sequence"/>
</dbReference>
<dbReference type="EMBL" id="JAGQLF010000026">
    <property type="protein sequence ID" value="MCA9386924.1"/>
    <property type="molecule type" value="Genomic_DNA"/>
</dbReference>
<reference evidence="2" key="2">
    <citation type="journal article" date="2021" name="Microbiome">
        <title>Successional dynamics and alternative stable states in a saline activated sludge microbial community over 9 years.</title>
        <authorList>
            <person name="Wang Y."/>
            <person name="Ye J."/>
            <person name="Ju F."/>
            <person name="Liu L."/>
            <person name="Boyd J.A."/>
            <person name="Deng Y."/>
            <person name="Parks D.H."/>
            <person name="Jiang X."/>
            <person name="Yin X."/>
            <person name="Woodcroft B.J."/>
            <person name="Tyson G.W."/>
            <person name="Hugenholtz P."/>
            <person name="Polz M.F."/>
            <person name="Zhang T."/>
        </authorList>
    </citation>
    <scope>NUCLEOTIDE SEQUENCE</scope>
    <source>
        <strain evidence="2">HKST-UBA09</strain>
    </source>
</reference>
<feature type="region of interest" description="Disordered" evidence="1">
    <location>
        <begin position="1"/>
        <end position="95"/>
    </location>
</feature>
<gene>
    <name evidence="2" type="ORF">KC669_02720</name>
</gene>